<sequence>MPHSLKVNPCNETCDWRPNGEVRNAELVFACAGCGSEWVRSAGWTPRNLDGSIGASVQAELEKR</sequence>
<reference evidence="1 2" key="1">
    <citation type="submission" date="2019-01" db="EMBL/GenBank/DDBJ databases">
        <title>Lactibacter flavus gen. nov., sp. nov., a novel bacterium of the family Propionibacteriaceae isolated from raw milk and dairy products.</title>
        <authorList>
            <person name="Huptas C."/>
            <person name="Wenning M."/>
            <person name="Breitenwieser F."/>
            <person name="Doll E."/>
            <person name="Von Neubeck M."/>
            <person name="Busse H.-J."/>
            <person name="Scherer S."/>
        </authorList>
    </citation>
    <scope>NUCLEOTIDE SEQUENCE [LARGE SCALE GENOMIC DNA]</scope>
    <source>
        <strain evidence="2">DSM 22130 / JCM 15804 / WR061</strain>
    </source>
</reference>
<dbReference type="RefSeq" id="WP_131172073.1">
    <property type="nucleotide sequence ID" value="NZ_FXTL01000007.1"/>
</dbReference>
<dbReference type="Proteomes" id="UP000291933">
    <property type="component" value="Unassembled WGS sequence"/>
</dbReference>
<evidence type="ECO:0000313" key="2">
    <source>
        <dbReference type="Proteomes" id="UP000291933"/>
    </source>
</evidence>
<evidence type="ECO:0000313" key="1">
    <source>
        <dbReference type="EMBL" id="TBT94984.1"/>
    </source>
</evidence>
<protein>
    <submittedName>
        <fullName evidence="1">Uncharacterized protein</fullName>
    </submittedName>
</protein>
<accession>A0A4Q9KKV3</accession>
<organism evidence="1 2">
    <name type="scientific">Propioniciclava tarda</name>
    <dbReference type="NCBI Taxonomy" id="433330"/>
    <lineage>
        <taxon>Bacteria</taxon>
        <taxon>Bacillati</taxon>
        <taxon>Actinomycetota</taxon>
        <taxon>Actinomycetes</taxon>
        <taxon>Propionibacteriales</taxon>
        <taxon>Propionibacteriaceae</taxon>
        <taxon>Propioniciclava</taxon>
    </lineage>
</organism>
<name>A0A4Q9KKV3_PROTD</name>
<keyword evidence="2" id="KW-1185">Reference proteome</keyword>
<gene>
    <name evidence="1" type="ORF">ET996_08215</name>
</gene>
<dbReference type="OrthoDB" id="4774239at2"/>
<comment type="caution">
    <text evidence="1">The sequence shown here is derived from an EMBL/GenBank/DDBJ whole genome shotgun (WGS) entry which is preliminary data.</text>
</comment>
<proteinExistence type="predicted"/>
<dbReference type="AlphaFoldDB" id="A0A4Q9KKV3"/>
<dbReference type="EMBL" id="SDMR01000008">
    <property type="protein sequence ID" value="TBT94984.1"/>
    <property type="molecule type" value="Genomic_DNA"/>
</dbReference>